<evidence type="ECO:0000313" key="3">
    <source>
        <dbReference type="EMBL" id="PUA80429.1"/>
    </source>
</evidence>
<evidence type="ECO:0000259" key="2">
    <source>
        <dbReference type="SMART" id="SM00507"/>
    </source>
</evidence>
<gene>
    <name evidence="3" type="ORF">C7S10_15010</name>
</gene>
<organism evidence="3 4">
    <name type="scientific">Nocardioides currus</name>
    <dbReference type="NCBI Taxonomy" id="2133958"/>
    <lineage>
        <taxon>Bacteria</taxon>
        <taxon>Bacillati</taxon>
        <taxon>Actinomycetota</taxon>
        <taxon>Actinomycetes</taxon>
        <taxon>Propionibacteriales</taxon>
        <taxon>Nocardioidaceae</taxon>
        <taxon>Nocardioides</taxon>
    </lineage>
</organism>
<dbReference type="OrthoDB" id="3634417at2"/>
<accession>A0A2R7YX16</accession>
<dbReference type="CDD" id="cd00085">
    <property type="entry name" value="HNHc"/>
    <property type="match status" value="1"/>
</dbReference>
<dbReference type="GO" id="GO:0004519">
    <property type="term" value="F:endonuclease activity"/>
    <property type="evidence" value="ECO:0007669"/>
    <property type="project" value="UniProtKB-KW"/>
</dbReference>
<keyword evidence="3" id="KW-0540">Nuclease</keyword>
<evidence type="ECO:0000313" key="4">
    <source>
        <dbReference type="Proteomes" id="UP000244867"/>
    </source>
</evidence>
<dbReference type="Pfam" id="PF02720">
    <property type="entry name" value="DUF222"/>
    <property type="match status" value="1"/>
</dbReference>
<dbReference type="Pfam" id="PF01844">
    <property type="entry name" value="HNH"/>
    <property type="match status" value="1"/>
</dbReference>
<dbReference type="InterPro" id="IPR003615">
    <property type="entry name" value="HNH_nuc"/>
</dbReference>
<dbReference type="EMBL" id="PYXZ01000006">
    <property type="protein sequence ID" value="PUA80429.1"/>
    <property type="molecule type" value="Genomic_DNA"/>
</dbReference>
<keyword evidence="4" id="KW-1185">Reference proteome</keyword>
<proteinExistence type="inferred from homology"/>
<dbReference type="AlphaFoldDB" id="A0A2R7YX16"/>
<dbReference type="InterPro" id="IPR002711">
    <property type="entry name" value="HNH"/>
</dbReference>
<sequence length="411" mass="44787">MTTGHLVLECEQAIAAALDKVSAVDFLYLSPDEKAASITAVGRLEARLAAVKLRLLAVADEVAEASGARDVGAWFQHAARVDRGPAGNAVRLAKSLDRSWHALAEALSDGRASTVQAMVIAHALDDLPADVDESVVTEAERVLVEHAATYAPRELRLLGRRILDVVAPEVGEEHERKALEDEERHARARTSVTTTCHHDGTTTVRARIPDAAADRLLTYLHAWTNPRRADGTHGRTDATTEQPYAMRLGHAFCALLEHLDPARLPLHGGTATTVMITIPLESMLTGLGIATTGADGRLTAGEVRRLACTANVVPLVLGGHSEVLDAGRAKRLFTAGQRRALSARDQRCRADGCDIPADWCEAHHLRPWSRGGRTDLSNAILFCSHHHHRAHDERYLHDRLANGDMRFHRRT</sequence>
<dbReference type="GO" id="GO:0003676">
    <property type="term" value="F:nucleic acid binding"/>
    <property type="evidence" value="ECO:0007669"/>
    <property type="project" value="InterPro"/>
</dbReference>
<dbReference type="GO" id="GO:0008270">
    <property type="term" value="F:zinc ion binding"/>
    <property type="evidence" value="ECO:0007669"/>
    <property type="project" value="InterPro"/>
</dbReference>
<keyword evidence="3" id="KW-0378">Hydrolase</keyword>
<comment type="similarity">
    <text evidence="1">Belongs to the Rv1128c/1148c/1588c/1702c/1945/3466 family.</text>
</comment>
<name>A0A2R7YX16_9ACTN</name>
<dbReference type="Gene3D" id="1.10.30.50">
    <property type="match status" value="1"/>
</dbReference>
<comment type="caution">
    <text evidence="3">The sequence shown here is derived from an EMBL/GenBank/DDBJ whole genome shotgun (WGS) entry which is preliminary data.</text>
</comment>
<dbReference type="RefSeq" id="WP_108345237.1">
    <property type="nucleotide sequence ID" value="NZ_PYXZ01000006.1"/>
</dbReference>
<protein>
    <submittedName>
        <fullName evidence="3">HNH endonuclease</fullName>
    </submittedName>
</protein>
<keyword evidence="3" id="KW-0255">Endonuclease</keyword>
<dbReference type="Proteomes" id="UP000244867">
    <property type="component" value="Unassembled WGS sequence"/>
</dbReference>
<reference evidence="3 4" key="1">
    <citation type="submission" date="2018-03" db="EMBL/GenBank/DDBJ databases">
        <authorList>
            <person name="Keele B.F."/>
        </authorList>
    </citation>
    <scope>NUCLEOTIDE SEQUENCE [LARGE SCALE GENOMIC DNA]</scope>
    <source>
        <strain evidence="3 4">IB-3</strain>
    </source>
</reference>
<feature type="domain" description="HNH nuclease" evidence="2">
    <location>
        <begin position="336"/>
        <end position="388"/>
    </location>
</feature>
<dbReference type="SMART" id="SM00507">
    <property type="entry name" value="HNHc"/>
    <property type="match status" value="1"/>
</dbReference>
<evidence type="ECO:0000256" key="1">
    <source>
        <dbReference type="ARBA" id="ARBA00023450"/>
    </source>
</evidence>
<dbReference type="InterPro" id="IPR003870">
    <property type="entry name" value="DUF222"/>
</dbReference>